<dbReference type="SMART" id="SM00066">
    <property type="entry name" value="GAL4"/>
    <property type="match status" value="1"/>
</dbReference>
<keyword evidence="6" id="KW-0804">Transcription</keyword>
<dbReference type="InterPro" id="IPR001138">
    <property type="entry name" value="Zn2Cys6_DnaBD"/>
</dbReference>
<dbReference type="HOGENOM" id="CLU_012101_0_0_1"/>
<keyword evidence="3" id="KW-0862">Zinc</keyword>
<name>G3J477_CORMM</name>
<protein>
    <submittedName>
        <fullName evidence="10">C6 transcription factor (UaY), putative</fullName>
    </submittedName>
</protein>
<dbReference type="EMBL" id="JH126399">
    <property type="protein sequence ID" value="EGX95799.1"/>
    <property type="molecule type" value="Genomic_DNA"/>
</dbReference>
<dbReference type="OMA" id="TILWCLE"/>
<dbReference type="KEGG" id="cmt:CCM_00453"/>
<dbReference type="STRING" id="983644.G3J477"/>
<evidence type="ECO:0000256" key="5">
    <source>
        <dbReference type="ARBA" id="ARBA00023125"/>
    </source>
</evidence>
<keyword evidence="11" id="KW-1185">Reference proteome</keyword>
<gene>
    <name evidence="10" type="ORF">CCM_00453</name>
</gene>
<dbReference type="VEuPathDB" id="FungiDB:CCM_00453"/>
<evidence type="ECO:0000256" key="2">
    <source>
        <dbReference type="ARBA" id="ARBA00022723"/>
    </source>
</evidence>
<accession>G3J477</accession>
<evidence type="ECO:0000313" key="11">
    <source>
        <dbReference type="Proteomes" id="UP000001610"/>
    </source>
</evidence>
<evidence type="ECO:0000256" key="8">
    <source>
        <dbReference type="SAM" id="MobiDB-lite"/>
    </source>
</evidence>
<evidence type="ECO:0000259" key="9">
    <source>
        <dbReference type="PROSITE" id="PS50048"/>
    </source>
</evidence>
<keyword evidence="2" id="KW-0479">Metal-binding</keyword>
<dbReference type="PROSITE" id="PS50048">
    <property type="entry name" value="ZN2_CY6_FUNGAL_2"/>
    <property type="match status" value="1"/>
</dbReference>
<reference evidence="10 11" key="1">
    <citation type="journal article" date="2011" name="Genome Biol.">
        <title>Genome sequence of the insect pathogenic fungus Cordyceps militaris, a valued traditional Chinese medicine.</title>
        <authorList>
            <person name="Zheng P."/>
            <person name="Xia Y."/>
            <person name="Xiao G."/>
            <person name="Xiong C."/>
            <person name="Hu X."/>
            <person name="Zhang S."/>
            <person name="Zheng H."/>
            <person name="Huang Y."/>
            <person name="Zhou Y."/>
            <person name="Wang S."/>
            <person name="Zhao G.P."/>
            <person name="Liu X."/>
            <person name="St Leger R.J."/>
            <person name="Wang C."/>
        </authorList>
    </citation>
    <scope>NUCLEOTIDE SEQUENCE [LARGE SCALE GENOMIC DNA]</scope>
    <source>
        <strain evidence="10 11">CM01</strain>
    </source>
</reference>
<keyword evidence="5" id="KW-0238">DNA-binding</keyword>
<dbReference type="AlphaFoldDB" id="G3J477"/>
<dbReference type="GO" id="GO:0045944">
    <property type="term" value="P:positive regulation of transcription by RNA polymerase II"/>
    <property type="evidence" value="ECO:0007669"/>
    <property type="project" value="TreeGrafter"/>
</dbReference>
<dbReference type="PANTHER" id="PTHR47782">
    <property type="entry name" value="ZN(II)2CYS6 TRANSCRIPTION FACTOR (EUROFUNG)-RELATED"/>
    <property type="match status" value="1"/>
</dbReference>
<evidence type="ECO:0000313" key="10">
    <source>
        <dbReference type="EMBL" id="EGX95799.1"/>
    </source>
</evidence>
<evidence type="ECO:0000256" key="1">
    <source>
        <dbReference type="ARBA" id="ARBA00004123"/>
    </source>
</evidence>
<organism evidence="10 11">
    <name type="scientific">Cordyceps militaris (strain CM01)</name>
    <name type="common">Caterpillar fungus</name>
    <dbReference type="NCBI Taxonomy" id="983644"/>
    <lineage>
        <taxon>Eukaryota</taxon>
        <taxon>Fungi</taxon>
        <taxon>Dikarya</taxon>
        <taxon>Ascomycota</taxon>
        <taxon>Pezizomycotina</taxon>
        <taxon>Sordariomycetes</taxon>
        <taxon>Hypocreomycetidae</taxon>
        <taxon>Hypocreales</taxon>
        <taxon>Cordycipitaceae</taxon>
        <taxon>Cordyceps</taxon>
    </lineage>
</organism>
<evidence type="ECO:0000256" key="7">
    <source>
        <dbReference type="ARBA" id="ARBA00023242"/>
    </source>
</evidence>
<dbReference type="CDD" id="cd00067">
    <property type="entry name" value="GAL4"/>
    <property type="match status" value="1"/>
</dbReference>
<keyword evidence="4" id="KW-0805">Transcription regulation</keyword>
<comment type="subcellular location">
    <subcellularLocation>
        <location evidence="1">Nucleus</location>
    </subcellularLocation>
</comment>
<dbReference type="GeneID" id="18162488"/>
<dbReference type="CDD" id="cd12148">
    <property type="entry name" value="fungal_TF_MHR"/>
    <property type="match status" value="1"/>
</dbReference>
<dbReference type="eggNOG" id="ENOG502RTU9">
    <property type="taxonomic scope" value="Eukaryota"/>
</dbReference>
<proteinExistence type="predicted"/>
<dbReference type="InterPro" id="IPR007219">
    <property type="entry name" value="XnlR_reg_dom"/>
</dbReference>
<dbReference type="SMART" id="SM00906">
    <property type="entry name" value="Fungal_trans"/>
    <property type="match status" value="1"/>
</dbReference>
<dbReference type="GO" id="GO:0005634">
    <property type="term" value="C:nucleus"/>
    <property type="evidence" value="ECO:0007669"/>
    <property type="project" value="UniProtKB-SubCell"/>
</dbReference>
<dbReference type="GO" id="GO:0043565">
    <property type="term" value="F:sequence-specific DNA binding"/>
    <property type="evidence" value="ECO:0007669"/>
    <property type="project" value="TreeGrafter"/>
</dbReference>
<dbReference type="PANTHER" id="PTHR47782:SF12">
    <property type="entry name" value="ZN(II)2CYS6 TRANSCRIPTION FACTOR (EUROFUNG)"/>
    <property type="match status" value="1"/>
</dbReference>
<dbReference type="InterPro" id="IPR036864">
    <property type="entry name" value="Zn2-C6_fun-type_DNA-bd_sf"/>
</dbReference>
<keyword evidence="7" id="KW-0539">Nucleus</keyword>
<dbReference type="GO" id="GO:0000981">
    <property type="term" value="F:DNA-binding transcription factor activity, RNA polymerase II-specific"/>
    <property type="evidence" value="ECO:0007669"/>
    <property type="project" value="InterPro"/>
</dbReference>
<dbReference type="InParanoid" id="G3J477"/>
<feature type="region of interest" description="Disordered" evidence="8">
    <location>
        <begin position="85"/>
        <end position="129"/>
    </location>
</feature>
<dbReference type="SUPFAM" id="SSF57701">
    <property type="entry name" value="Zn2/Cys6 DNA-binding domain"/>
    <property type="match status" value="1"/>
</dbReference>
<dbReference type="GO" id="GO:0006351">
    <property type="term" value="P:DNA-templated transcription"/>
    <property type="evidence" value="ECO:0007669"/>
    <property type="project" value="InterPro"/>
</dbReference>
<dbReference type="GO" id="GO:0008270">
    <property type="term" value="F:zinc ion binding"/>
    <property type="evidence" value="ECO:0007669"/>
    <property type="project" value="InterPro"/>
</dbReference>
<dbReference type="Pfam" id="PF04082">
    <property type="entry name" value="Fungal_trans"/>
    <property type="match status" value="1"/>
</dbReference>
<evidence type="ECO:0000256" key="6">
    <source>
        <dbReference type="ARBA" id="ARBA00023163"/>
    </source>
</evidence>
<dbReference type="Pfam" id="PF00172">
    <property type="entry name" value="Zn_clus"/>
    <property type="match status" value="1"/>
</dbReference>
<dbReference type="Proteomes" id="UP000001610">
    <property type="component" value="Unassembled WGS sequence"/>
</dbReference>
<evidence type="ECO:0000256" key="4">
    <source>
        <dbReference type="ARBA" id="ARBA00023015"/>
    </source>
</evidence>
<sequence length="537" mass="59920">MPLENIVSPGPADAATVGERFARLACDRCYRRKARCDRILPACTTCIRGNAECRYNARQGLAQRDELVESLERRLRQMDAKNRALSKELQQARAKHVSADHTASAATEYAGNSTSPEPMEQGSSRDAEHGNEVAKQVFSLSLNAGSHSQYLGSASGAILANLLGAHGRIGHVTADIDNDLVFRRFDHAAGHNADNLGPEAASQPSEPLARDLLAAYLSHDHICYPYLHPHALITSLTDLYADKSYLEDHPVEVFTLDMVFAIATAQVHKYSWNVMPDAETYYERAISRFSTALEAGGLAALQSIMLLCQYRMLSISYGTSASLWHLLGMAARLGLEMGLHREAAYVIPSHLSPAAQARARHKNEVKRRCFWCLFGMDRIVSNTLGRPMAINLDDTDTAYPSIKDESHHLFHSTPTADQVFENSQDFRNTSVFVHITRHRVLIGKILSSLHNVPKSRMPDPTSRAAIRQQLSAELDEWKHGVSSLPLTDTKSGRQYERSTFKSLEWYRLLYHNCILMLYRPTSTTDDASPTAESPFWR</sequence>
<feature type="domain" description="Zn(2)-C6 fungal-type" evidence="9">
    <location>
        <begin position="25"/>
        <end position="55"/>
    </location>
</feature>
<dbReference type="OrthoDB" id="25921at2759"/>
<dbReference type="Gene3D" id="4.10.240.10">
    <property type="entry name" value="Zn(2)-C6 fungal-type DNA-binding domain"/>
    <property type="match status" value="1"/>
</dbReference>
<dbReference type="InterPro" id="IPR052202">
    <property type="entry name" value="Yeast_MetPath_Reg"/>
</dbReference>
<dbReference type="RefSeq" id="XP_006665676.1">
    <property type="nucleotide sequence ID" value="XM_006665613.1"/>
</dbReference>
<feature type="compositionally biased region" description="Polar residues" evidence="8">
    <location>
        <begin position="110"/>
        <end position="122"/>
    </location>
</feature>
<evidence type="ECO:0000256" key="3">
    <source>
        <dbReference type="ARBA" id="ARBA00022833"/>
    </source>
</evidence>